<keyword evidence="2" id="KW-1185">Reference proteome</keyword>
<sequence>MVKGLEEKTYEEYLRSLCLFKWRRLRPELTAVLQFPNMEEGQALSSALCDQGQDPREWPELHQERVRVDIRGWWGTEQAPQGMVIATKAARAPGAFGQYSHLISSHLISSHLISSHLISSSHHLMDAHGGIVGVSVQGQELNWMMLVCAFQHRTLYSSDTVNSL</sequence>
<accession>A0A3M0JPG3</accession>
<evidence type="ECO:0000313" key="1">
    <source>
        <dbReference type="EMBL" id="RMC02912.1"/>
    </source>
</evidence>
<gene>
    <name evidence="1" type="ORF">DUI87_20105</name>
</gene>
<organism evidence="1 2">
    <name type="scientific">Hirundo rustica rustica</name>
    <dbReference type="NCBI Taxonomy" id="333673"/>
    <lineage>
        <taxon>Eukaryota</taxon>
        <taxon>Metazoa</taxon>
        <taxon>Chordata</taxon>
        <taxon>Craniata</taxon>
        <taxon>Vertebrata</taxon>
        <taxon>Euteleostomi</taxon>
        <taxon>Archelosauria</taxon>
        <taxon>Archosauria</taxon>
        <taxon>Dinosauria</taxon>
        <taxon>Saurischia</taxon>
        <taxon>Theropoda</taxon>
        <taxon>Coelurosauria</taxon>
        <taxon>Aves</taxon>
        <taxon>Neognathae</taxon>
        <taxon>Neoaves</taxon>
        <taxon>Telluraves</taxon>
        <taxon>Australaves</taxon>
        <taxon>Passeriformes</taxon>
        <taxon>Sylvioidea</taxon>
        <taxon>Hirundinidae</taxon>
        <taxon>Hirundo</taxon>
    </lineage>
</organism>
<dbReference type="EMBL" id="QRBI01000131">
    <property type="protein sequence ID" value="RMC02912.1"/>
    <property type="molecule type" value="Genomic_DNA"/>
</dbReference>
<dbReference type="AlphaFoldDB" id="A0A3M0JPG3"/>
<evidence type="ECO:0000313" key="2">
    <source>
        <dbReference type="Proteomes" id="UP000269221"/>
    </source>
</evidence>
<comment type="caution">
    <text evidence="1">The sequence shown here is derived from an EMBL/GenBank/DDBJ whole genome shotgun (WGS) entry which is preliminary data.</text>
</comment>
<proteinExistence type="predicted"/>
<reference evidence="1 2" key="1">
    <citation type="submission" date="2018-07" db="EMBL/GenBank/DDBJ databases">
        <title>A high quality draft genome assembly of the barn swallow (H. rustica rustica).</title>
        <authorList>
            <person name="Formenti G."/>
            <person name="Chiara M."/>
            <person name="Poveda L."/>
            <person name="Francoijs K.-J."/>
            <person name="Bonisoli-Alquati A."/>
            <person name="Canova L."/>
            <person name="Gianfranceschi L."/>
            <person name="Horner D.S."/>
            <person name="Saino N."/>
        </authorList>
    </citation>
    <scope>NUCLEOTIDE SEQUENCE [LARGE SCALE GENOMIC DNA]</scope>
    <source>
        <strain evidence="1">Chelidonia</strain>
        <tissue evidence="1">Blood</tissue>
    </source>
</reference>
<name>A0A3M0JPG3_HIRRU</name>
<dbReference type="Proteomes" id="UP000269221">
    <property type="component" value="Unassembled WGS sequence"/>
</dbReference>
<protein>
    <submittedName>
        <fullName evidence="1">Uncharacterized protein</fullName>
    </submittedName>
</protein>